<evidence type="ECO:0000259" key="1">
    <source>
        <dbReference type="Pfam" id="PF01243"/>
    </source>
</evidence>
<dbReference type="InterPro" id="IPR011576">
    <property type="entry name" value="Pyridox_Oxase_N"/>
</dbReference>
<dbReference type="InterPro" id="IPR012349">
    <property type="entry name" value="Split_barrel_FMN-bd"/>
</dbReference>
<feature type="domain" description="Pyridoxamine 5'-phosphate oxidase N-terminal" evidence="1">
    <location>
        <begin position="4"/>
        <end position="118"/>
    </location>
</feature>
<dbReference type="PANTHER" id="PTHR34818:SF1">
    <property type="entry name" value="PROTEIN BLI-3"/>
    <property type="match status" value="1"/>
</dbReference>
<gene>
    <name evidence="2" type="ORF">CBU02nite_16210</name>
</gene>
<dbReference type="PANTHER" id="PTHR34818">
    <property type="entry name" value="PROTEIN BLI-3"/>
    <property type="match status" value="1"/>
</dbReference>
<dbReference type="InterPro" id="IPR052917">
    <property type="entry name" value="Stress-Dev_Protein"/>
</dbReference>
<dbReference type="AlphaFoldDB" id="A0A512TLM3"/>
<dbReference type="SUPFAM" id="SSF50475">
    <property type="entry name" value="FMN-binding split barrel"/>
    <property type="match status" value="1"/>
</dbReference>
<dbReference type="EMBL" id="BKBC01000017">
    <property type="protein sequence ID" value="GEQ21115.1"/>
    <property type="molecule type" value="Genomic_DNA"/>
</dbReference>
<dbReference type="Proteomes" id="UP000321089">
    <property type="component" value="Unassembled WGS sequence"/>
</dbReference>
<reference evidence="2 3" key="1">
    <citation type="submission" date="2019-07" db="EMBL/GenBank/DDBJ databases">
        <title>Whole genome shotgun sequence of Clostridium butyricum NBRC 3858.</title>
        <authorList>
            <person name="Hosoyama A."/>
            <person name="Uohara A."/>
            <person name="Ohji S."/>
            <person name="Ichikawa N."/>
        </authorList>
    </citation>
    <scope>NUCLEOTIDE SEQUENCE [LARGE SCALE GENOMIC DNA]</scope>
    <source>
        <strain evidence="2 3">NBRC 3858</strain>
    </source>
</reference>
<dbReference type="RefSeq" id="WP_146868304.1">
    <property type="nucleotide sequence ID" value="NZ_BKBC01000017.1"/>
</dbReference>
<dbReference type="Gene3D" id="2.30.110.10">
    <property type="entry name" value="Electron Transport, Fmn-binding Protein, Chain A"/>
    <property type="match status" value="1"/>
</dbReference>
<protein>
    <recommendedName>
        <fullName evidence="1">Pyridoxamine 5'-phosphate oxidase N-terminal domain-containing protein</fullName>
    </recommendedName>
</protein>
<proteinExistence type="predicted"/>
<evidence type="ECO:0000313" key="3">
    <source>
        <dbReference type="Proteomes" id="UP000321089"/>
    </source>
</evidence>
<organism evidence="2 3">
    <name type="scientific">Clostridium butyricum</name>
    <dbReference type="NCBI Taxonomy" id="1492"/>
    <lineage>
        <taxon>Bacteria</taxon>
        <taxon>Bacillati</taxon>
        <taxon>Bacillota</taxon>
        <taxon>Clostridia</taxon>
        <taxon>Eubacteriales</taxon>
        <taxon>Clostridiaceae</taxon>
        <taxon>Clostridium</taxon>
    </lineage>
</organism>
<comment type="caution">
    <text evidence="2">The sequence shown here is derived from an EMBL/GenBank/DDBJ whole genome shotgun (WGS) entry which is preliminary data.</text>
</comment>
<sequence length="142" mass="16210">MKKDEIFQAISKNPVFFLGTIDDDKPRVRGMLLYKADENGIIFHTGGSKDLYKQILKNPAAELCSNCNGTQIRISGKLDIINDDNLKEEIYNHPSRKFMEQWRSDDSLSDSDKELIILSLKHGTIVTWTMEDNFAAKSPIIF</sequence>
<dbReference type="Pfam" id="PF01243">
    <property type="entry name" value="PNPOx_N"/>
    <property type="match status" value="1"/>
</dbReference>
<name>A0A512TLM3_CLOBU</name>
<evidence type="ECO:0000313" key="2">
    <source>
        <dbReference type="EMBL" id="GEQ21115.1"/>
    </source>
</evidence>
<accession>A0A512TLM3</accession>